<dbReference type="eggNOG" id="COG0210">
    <property type="taxonomic scope" value="Bacteria"/>
</dbReference>
<keyword evidence="3 6" id="KW-0347">Helicase</keyword>
<dbReference type="GO" id="GO:0003677">
    <property type="term" value="F:DNA binding"/>
    <property type="evidence" value="ECO:0007669"/>
    <property type="project" value="InterPro"/>
</dbReference>
<name>A0A1I5AK51_9ACTN</name>
<dbReference type="EMBL" id="FOVH01000002">
    <property type="protein sequence ID" value="SFN62876.1"/>
    <property type="molecule type" value="Genomic_DNA"/>
</dbReference>
<evidence type="ECO:0000313" key="6">
    <source>
        <dbReference type="EMBL" id="SFN62876.1"/>
    </source>
</evidence>
<protein>
    <submittedName>
        <fullName evidence="6">UvrD-like helicase C-terminal domain-containing protein</fullName>
    </submittedName>
</protein>
<evidence type="ECO:0000256" key="2">
    <source>
        <dbReference type="ARBA" id="ARBA00022801"/>
    </source>
</evidence>
<dbReference type="InParanoid" id="A0A1I5AK51"/>
<dbReference type="GO" id="GO:0000725">
    <property type="term" value="P:recombinational repair"/>
    <property type="evidence" value="ECO:0007669"/>
    <property type="project" value="TreeGrafter"/>
</dbReference>
<dbReference type="GO" id="GO:0016787">
    <property type="term" value="F:hydrolase activity"/>
    <property type="evidence" value="ECO:0007669"/>
    <property type="project" value="UniProtKB-KW"/>
</dbReference>
<gene>
    <name evidence="6" type="ORF">SAMN04489713_102630</name>
</gene>
<sequence length="227" mass="25003">MEGPDDLFIVGDPHQRIYDSHVSLTSLGINVRGRSTKLKVNYRTTQEILAWAVPLLGLTPAQGLDDSADTLDGYRSPMHGRRPVVKEYPDPDAEMNGLVEQVRTWLDAGVEPSAIGVATRYVWVMRKAARRLKDDGMTAFQVPNKSAGVQVGTMHKMKGLEFRCIAVIGADEKSLPSAKAITPEDENAKAHAQDVQKERCLLFVACTRARDHLYVSYAGSPSPFLPN</sequence>
<dbReference type="PANTHER" id="PTHR11070:SF2">
    <property type="entry name" value="ATP-DEPENDENT DNA HELICASE SRS2"/>
    <property type="match status" value="1"/>
</dbReference>
<feature type="domain" description="UvrD-like helicase C-terminal" evidence="5">
    <location>
        <begin position="147"/>
        <end position="218"/>
    </location>
</feature>
<dbReference type="Gene3D" id="3.40.50.300">
    <property type="entry name" value="P-loop containing nucleotide triphosphate hydrolases"/>
    <property type="match status" value="1"/>
</dbReference>
<keyword evidence="4" id="KW-0067">ATP-binding</keyword>
<reference evidence="6 7" key="1">
    <citation type="submission" date="2016-10" db="EMBL/GenBank/DDBJ databases">
        <authorList>
            <person name="de Groot N.N."/>
        </authorList>
    </citation>
    <scope>NUCLEOTIDE SEQUENCE [LARGE SCALE GENOMIC DNA]</scope>
    <source>
        <strain evidence="6 7">DSM 43067</strain>
    </source>
</reference>
<dbReference type="Pfam" id="PF13361">
    <property type="entry name" value="UvrD_C"/>
    <property type="match status" value="1"/>
</dbReference>
<dbReference type="Proteomes" id="UP000183413">
    <property type="component" value="Unassembled WGS sequence"/>
</dbReference>
<evidence type="ECO:0000313" key="7">
    <source>
        <dbReference type="Proteomes" id="UP000183413"/>
    </source>
</evidence>
<accession>A0A1I5AK51</accession>
<dbReference type="SUPFAM" id="SSF52540">
    <property type="entry name" value="P-loop containing nucleoside triphosphate hydrolases"/>
    <property type="match status" value="1"/>
</dbReference>
<evidence type="ECO:0000259" key="5">
    <source>
        <dbReference type="Pfam" id="PF13361"/>
    </source>
</evidence>
<keyword evidence="7" id="KW-1185">Reference proteome</keyword>
<dbReference type="GO" id="GO:0043138">
    <property type="term" value="F:3'-5' DNA helicase activity"/>
    <property type="evidence" value="ECO:0007669"/>
    <property type="project" value="TreeGrafter"/>
</dbReference>
<evidence type="ECO:0000256" key="3">
    <source>
        <dbReference type="ARBA" id="ARBA00022806"/>
    </source>
</evidence>
<dbReference type="STRING" id="1993.SAMN04489713_102630"/>
<dbReference type="PANTHER" id="PTHR11070">
    <property type="entry name" value="UVRD / RECB / PCRA DNA HELICASE FAMILY MEMBER"/>
    <property type="match status" value="1"/>
</dbReference>
<evidence type="ECO:0000256" key="1">
    <source>
        <dbReference type="ARBA" id="ARBA00022741"/>
    </source>
</evidence>
<dbReference type="RefSeq" id="WP_256255271.1">
    <property type="nucleotide sequence ID" value="NZ_FOVH01000002.1"/>
</dbReference>
<proteinExistence type="predicted"/>
<dbReference type="InterPro" id="IPR000212">
    <property type="entry name" value="DNA_helicase_UvrD/REP"/>
</dbReference>
<dbReference type="InterPro" id="IPR014017">
    <property type="entry name" value="DNA_helicase_UvrD-like_C"/>
</dbReference>
<dbReference type="AlphaFoldDB" id="A0A1I5AK51"/>
<dbReference type="GO" id="GO:0005524">
    <property type="term" value="F:ATP binding"/>
    <property type="evidence" value="ECO:0007669"/>
    <property type="project" value="UniProtKB-KW"/>
</dbReference>
<keyword evidence="1" id="KW-0547">Nucleotide-binding</keyword>
<keyword evidence="2" id="KW-0378">Hydrolase</keyword>
<evidence type="ECO:0000256" key="4">
    <source>
        <dbReference type="ARBA" id="ARBA00022840"/>
    </source>
</evidence>
<organism evidence="6 7">
    <name type="scientific">Actinomadura madurae</name>
    <dbReference type="NCBI Taxonomy" id="1993"/>
    <lineage>
        <taxon>Bacteria</taxon>
        <taxon>Bacillati</taxon>
        <taxon>Actinomycetota</taxon>
        <taxon>Actinomycetes</taxon>
        <taxon>Streptosporangiales</taxon>
        <taxon>Thermomonosporaceae</taxon>
        <taxon>Actinomadura</taxon>
    </lineage>
</organism>
<dbReference type="InterPro" id="IPR027417">
    <property type="entry name" value="P-loop_NTPase"/>
</dbReference>